<dbReference type="GO" id="GO:0043495">
    <property type="term" value="F:protein-membrane adaptor activity"/>
    <property type="evidence" value="ECO:0007669"/>
    <property type="project" value="TreeGrafter"/>
</dbReference>
<evidence type="ECO:0000256" key="6">
    <source>
        <dbReference type="ARBA" id="ARBA00022989"/>
    </source>
</evidence>
<dbReference type="HOGENOM" id="CLU_089418_1_0_1"/>
<dbReference type="InterPro" id="IPR029012">
    <property type="entry name" value="Helix_hairpin_bin_sf"/>
</dbReference>
<proteinExistence type="inferred from homology"/>
<protein>
    <submittedName>
        <fullName evidence="11">Uncharacterized protein</fullName>
    </submittedName>
</protein>
<accession>W2SEE4</accession>
<dbReference type="InParanoid" id="W2SEE4"/>
<feature type="topological domain" description="Cytoplasmic" evidence="9">
    <location>
        <begin position="172"/>
        <end position="201"/>
    </location>
</feature>
<dbReference type="InterPro" id="IPR028945">
    <property type="entry name" value="Get1"/>
</dbReference>
<dbReference type="VEuPathDB" id="FungiDB:HMPREF1541_01296"/>
<keyword evidence="8 9" id="KW-0472">Membrane</keyword>
<keyword evidence="12" id="KW-1185">Reference proteome</keyword>
<dbReference type="Gene3D" id="1.10.287.660">
    <property type="entry name" value="Helix hairpin bin"/>
    <property type="match status" value="1"/>
</dbReference>
<keyword evidence="10" id="KW-0732">Signal</keyword>
<evidence type="ECO:0000256" key="8">
    <source>
        <dbReference type="ARBA" id="ARBA00023136"/>
    </source>
</evidence>
<evidence type="ECO:0000256" key="3">
    <source>
        <dbReference type="ARBA" id="ARBA00022448"/>
    </source>
</evidence>
<dbReference type="GO" id="GO:0043529">
    <property type="term" value="C:GET complex"/>
    <property type="evidence" value="ECO:0007669"/>
    <property type="project" value="InterPro"/>
</dbReference>
<dbReference type="InterPro" id="IPR027538">
    <property type="entry name" value="Get1_fungi"/>
</dbReference>
<organism evidence="11 12">
    <name type="scientific">Cyphellophora europaea (strain CBS 101466)</name>
    <name type="common">Phialophora europaea</name>
    <dbReference type="NCBI Taxonomy" id="1220924"/>
    <lineage>
        <taxon>Eukaryota</taxon>
        <taxon>Fungi</taxon>
        <taxon>Dikarya</taxon>
        <taxon>Ascomycota</taxon>
        <taxon>Pezizomycotina</taxon>
        <taxon>Eurotiomycetes</taxon>
        <taxon>Chaetothyriomycetidae</taxon>
        <taxon>Chaetothyriales</taxon>
        <taxon>Cyphellophoraceae</taxon>
        <taxon>Cyphellophora</taxon>
    </lineage>
</organism>
<keyword evidence="7" id="KW-0175">Coiled coil</keyword>
<comment type="caution">
    <text evidence="9">Lacks conserved residue(s) required for the propagation of feature annotation.</text>
</comment>
<dbReference type="HAMAP" id="MF_03113">
    <property type="entry name" value="Get1"/>
    <property type="match status" value="1"/>
</dbReference>
<evidence type="ECO:0000256" key="10">
    <source>
        <dbReference type="SAM" id="SignalP"/>
    </source>
</evidence>
<feature type="signal peptide" evidence="10">
    <location>
        <begin position="1"/>
        <end position="22"/>
    </location>
</feature>
<keyword evidence="5 9" id="KW-0256">Endoplasmic reticulum</keyword>
<keyword evidence="4 9" id="KW-0812">Transmembrane</keyword>
<dbReference type="GO" id="GO:0071816">
    <property type="term" value="P:tail-anchored membrane protein insertion into ER membrane"/>
    <property type="evidence" value="ECO:0007669"/>
    <property type="project" value="InterPro"/>
</dbReference>
<dbReference type="RefSeq" id="XP_008711818.1">
    <property type="nucleotide sequence ID" value="XM_008713596.1"/>
</dbReference>
<evidence type="ECO:0000256" key="4">
    <source>
        <dbReference type="ARBA" id="ARBA00022692"/>
    </source>
</evidence>
<evidence type="ECO:0000256" key="5">
    <source>
        <dbReference type="ARBA" id="ARBA00022824"/>
    </source>
</evidence>
<name>W2SEE4_CYPE1</name>
<dbReference type="EMBL" id="KB822711">
    <property type="protein sequence ID" value="ETN47106.1"/>
    <property type="molecule type" value="Genomic_DNA"/>
</dbReference>
<evidence type="ECO:0000313" key="11">
    <source>
        <dbReference type="EMBL" id="ETN47106.1"/>
    </source>
</evidence>
<reference evidence="11 12" key="1">
    <citation type="submission" date="2013-03" db="EMBL/GenBank/DDBJ databases">
        <title>The Genome Sequence of Phialophora europaea CBS 101466.</title>
        <authorList>
            <consortium name="The Broad Institute Genomics Platform"/>
            <person name="Cuomo C."/>
            <person name="de Hoog S."/>
            <person name="Gorbushina A."/>
            <person name="Walker B."/>
            <person name="Young S.K."/>
            <person name="Zeng Q."/>
            <person name="Gargeya S."/>
            <person name="Fitzgerald M."/>
            <person name="Haas B."/>
            <person name="Abouelleil A."/>
            <person name="Allen A.W."/>
            <person name="Alvarado L."/>
            <person name="Arachchi H.M."/>
            <person name="Berlin A.M."/>
            <person name="Chapman S.B."/>
            <person name="Gainer-Dewar J."/>
            <person name="Goldberg J."/>
            <person name="Griggs A."/>
            <person name="Gujja S."/>
            <person name="Hansen M."/>
            <person name="Howarth C."/>
            <person name="Imamovic A."/>
            <person name="Ireland A."/>
            <person name="Larimer J."/>
            <person name="McCowan C."/>
            <person name="Murphy C."/>
            <person name="Pearson M."/>
            <person name="Poon T.W."/>
            <person name="Priest M."/>
            <person name="Roberts A."/>
            <person name="Saif S."/>
            <person name="Shea T."/>
            <person name="Sisk P."/>
            <person name="Sykes S."/>
            <person name="Wortman J."/>
            <person name="Nusbaum C."/>
            <person name="Birren B."/>
        </authorList>
    </citation>
    <scope>NUCLEOTIDE SEQUENCE [LARGE SCALE GENOMIC DNA]</scope>
    <source>
        <strain evidence="11 12">CBS 101466</strain>
    </source>
</reference>
<dbReference type="OrthoDB" id="69461at2759"/>
<evidence type="ECO:0000256" key="9">
    <source>
        <dbReference type="HAMAP-Rule" id="MF_03113"/>
    </source>
</evidence>
<feature type="topological domain" description="Lumenal" evidence="9">
    <location>
        <begin position="1"/>
        <end position="3"/>
    </location>
</feature>
<keyword evidence="6 9" id="KW-1133">Transmembrane helix</keyword>
<keyword evidence="3 9" id="KW-0813">Transport</keyword>
<comment type="subcellular location">
    <subcellularLocation>
        <location evidence="1">Endoplasmic reticulum membrane</location>
        <topology evidence="1">Multi-pass membrane protein</topology>
    </subcellularLocation>
</comment>
<dbReference type="eggNOG" id="KOG4253">
    <property type="taxonomic scope" value="Eukaryota"/>
</dbReference>
<dbReference type="Proteomes" id="UP000030752">
    <property type="component" value="Unassembled WGS sequence"/>
</dbReference>
<evidence type="ECO:0000313" key="12">
    <source>
        <dbReference type="Proteomes" id="UP000030752"/>
    </source>
</evidence>
<comment type="similarity">
    <text evidence="2 9">Belongs to the WRB/GET1 family.</text>
</comment>
<evidence type="ECO:0000256" key="1">
    <source>
        <dbReference type="ARBA" id="ARBA00004477"/>
    </source>
</evidence>
<dbReference type="STRING" id="1220924.W2SEE4"/>
<dbReference type="Pfam" id="PF04420">
    <property type="entry name" value="CHD5"/>
    <property type="match status" value="1"/>
</dbReference>
<dbReference type="AlphaFoldDB" id="W2SEE4"/>
<sequence>MSLLVVVFLLELALYLITTVGAKPINELLWQLWCRTPFGHSKDFQDQIRLRRDVVNKKRELAGISAQDDFAKWAKLRRQHDKALEEHDKKAAAVSAGRSNFDSRATMFRWACTSGVKFLLQFWHAKTPIYTYPREWFPWPIEFILGFPRCPYGGVSINIWSNSCALVIALVGELVAYASRYVQEIRSRQPQKVAMEAKKAK</sequence>
<dbReference type="GO" id="GO:0005789">
    <property type="term" value="C:endoplasmic reticulum membrane"/>
    <property type="evidence" value="ECO:0007669"/>
    <property type="project" value="UniProtKB-SubCell"/>
</dbReference>
<dbReference type="PANTHER" id="PTHR42650:SF1">
    <property type="entry name" value="GUIDED ENTRY OF TAIL-ANCHORED PROTEINS FACTOR 1"/>
    <property type="match status" value="1"/>
</dbReference>
<feature type="chain" id="PRO_5004824360" evidence="10">
    <location>
        <begin position="23"/>
        <end position="201"/>
    </location>
</feature>
<evidence type="ECO:0000256" key="7">
    <source>
        <dbReference type="ARBA" id="ARBA00023054"/>
    </source>
</evidence>
<dbReference type="PANTHER" id="PTHR42650">
    <property type="entry name" value="TAIL-ANCHORED PROTEIN INSERTION RECEPTOR WRB"/>
    <property type="match status" value="1"/>
</dbReference>
<dbReference type="GeneID" id="19968635"/>
<evidence type="ECO:0000256" key="2">
    <source>
        <dbReference type="ARBA" id="ARBA00010799"/>
    </source>
</evidence>
<gene>
    <name evidence="9" type="primary">GET1</name>
    <name evidence="11" type="ORF">HMPREF1541_01296</name>
</gene>